<keyword evidence="3" id="KW-1185">Reference proteome</keyword>
<sequence length="75" mass="7905">MEKQLAALLESIMHISVKAERKKRTSGPVPGTTSSKTGTSQSLLLSNAKDADADALLLAVGAAIHAKQQKTFNTQ</sequence>
<dbReference type="AlphaFoldDB" id="V9ESZ6"/>
<dbReference type="HOGENOM" id="CLU_2676474_0_0_1"/>
<name>V9ESZ6_PHYNI</name>
<evidence type="ECO:0000256" key="1">
    <source>
        <dbReference type="SAM" id="MobiDB-lite"/>
    </source>
</evidence>
<feature type="compositionally biased region" description="Low complexity" evidence="1">
    <location>
        <begin position="26"/>
        <end position="41"/>
    </location>
</feature>
<accession>V9ESZ6</accession>
<comment type="caution">
    <text evidence="2">The sequence shown here is derived from an EMBL/GenBank/DDBJ whole genome shotgun (WGS) entry which is preliminary data.</text>
</comment>
<evidence type="ECO:0000313" key="3">
    <source>
        <dbReference type="Proteomes" id="UP000018721"/>
    </source>
</evidence>
<organism evidence="2 3">
    <name type="scientific">Phytophthora nicotianae P1569</name>
    <dbReference type="NCBI Taxonomy" id="1317065"/>
    <lineage>
        <taxon>Eukaryota</taxon>
        <taxon>Sar</taxon>
        <taxon>Stramenopiles</taxon>
        <taxon>Oomycota</taxon>
        <taxon>Peronosporomycetes</taxon>
        <taxon>Peronosporales</taxon>
        <taxon>Peronosporaceae</taxon>
        <taxon>Phytophthora</taxon>
    </lineage>
</organism>
<dbReference type="EMBL" id="ANIZ01002099">
    <property type="protein sequence ID" value="ETI42390.1"/>
    <property type="molecule type" value="Genomic_DNA"/>
</dbReference>
<reference evidence="2 3" key="1">
    <citation type="submission" date="2013-11" db="EMBL/GenBank/DDBJ databases">
        <title>The Genome Sequence of Phytophthora parasitica P1569.</title>
        <authorList>
            <consortium name="The Broad Institute Genomics Platform"/>
            <person name="Russ C."/>
            <person name="Tyler B."/>
            <person name="Panabieres F."/>
            <person name="Shan W."/>
            <person name="Tripathy S."/>
            <person name="Grunwald N."/>
            <person name="Machado M."/>
            <person name="Johnson C.S."/>
            <person name="Arredondo F."/>
            <person name="Hong C."/>
            <person name="Coffey M."/>
            <person name="Young S.K."/>
            <person name="Zeng Q."/>
            <person name="Gargeya S."/>
            <person name="Fitzgerald M."/>
            <person name="Abouelleil A."/>
            <person name="Alvarado L."/>
            <person name="Chapman S.B."/>
            <person name="Gainer-Dewar J."/>
            <person name="Goldberg J."/>
            <person name="Griggs A."/>
            <person name="Gujja S."/>
            <person name="Hansen M."/>
            <person name="Howarth C."/>
            <person name="Imamovic A."/>
            <person name="Ireland A."/>
            <person name="Larimer J."/>
            <person name="McCowan C."/>
            <person name="Murphy C."/>
            <person name="Pearson M."/>
            <person name="Poon T.W."/>
            <person name="Priest M."/>
            <person name="Roberts A."/>
            <person name="Saif S."/>
            <person name="Shea T."/>
            <person name="Sykes S."/>
            <person name="Wortman J."/>
            <person name="Nusbaum C."/>
            <person name="Birren B."/>
        </authorList>
    </citation>
    <scope>NUCLEOTIDE SEQUENCE [LARGE SCALE GENOMIC DNA]</scope>
    <source>
        <strain evidence="2 3">P1569</strain>
    </source>
</reference>
<evidence type="ECO:0000313" key="2">
    <source>
        <dbReference type="EMBL" id="ETI42390.1"/>
    </source>
</evidence>
<feature type="region of interest" description="Disordered" evidence="1">
    <location>
        <begin position="19"/>
        <end position="41"/>
    </location>
</feature>
<protein>
    <submittedName>
        <fullName evidence="2">Uncharacterized protein</fullName>
    </submittedName>
</protein>
<dbReference type="Proteomes" id="UP000018721">
    <property type="component" value="Unassembled WGS sequence"/>
</dbReference>
<proteinExistence type="predicted"/>
<gene>
    <name evidence="2" type="ORF">F443_12475</name>
</gene>